<evidence type="ECO:0000313" key="1">
    <source>
        <dbReference type="EMBL" id="MBB4885396.1"/>
    </source>
</evidence>
<dbReference type="AlphaFoldDB" id="A0A7W7PC84"/>
<protein>
    <submittedName>
        <fullName evidence="1">Uncharacterized protein</fullName>
    </submittedName>
</protein>
<keyword evidence="2" id="KW-1185">Reference proteome</keyword>
<gene>
    <name evidence="1" type="ORF">FHS38_001424</name>
</gene>
<organism evidence="1 2">
    <name type="scientific">Streptomyces netropsis</name>
    <name type="common">Streptoverticillium netropsis</name>
    <dbReference type="NCBI Taxonomy" id="55404"/>
    <lineage>
        <taxon>Bacteria</taxon>
        <taxon>Bacillati</taxon>
        <taxon>Actinomycetota</taxon>
        <taxon>Actinomycetes</taxon>
        <taxon>Kitasatosporales</taxon>
        <taxon>Streptomycetaceae</taxon>
        <taxon>Streptomyces</taxon>
    </lineage>
</organism>
<dbReference type="Proteomes" id="UP000556436">
    <property type="component" value="Unassembled WGS sequence"/>
</dbReference>
<dbReference type="RefSeq" id="WP_184731863.1">
    <property type="nucleotide sequence ID" value="NZ_BMRW01000011.1"/>
</dbReference>
<reference evidence="1 2" key="1">
    <citation type="submission" date="2020-08" db="EMBL/GenBank/DDBJ databases">
        <title>Genomic Encyclopedia of Type Strains, Phase III (KMG-III): the genomes of soil and plant-associated and newly described type strains.</title>
        <authorList>
            <person name="Whitman W."/>
        </authorList>
    </citation>
    <scope>NUCLEOTIDE SEQUENCE [LARGE SCALE GENOMIC DNA]</scope>
    <source>
        <strain evidence="1 2">CECT 3265</strain>
    </source>
</reference>
<sequence>MENLFDLDVEEIAVPSFDETGAADALGFVSFPTPITGRVCNPDTGCIC</sequence>
<dbReference type="EMBL" id="JACHJG010000002">
    <property type="protein sequence ID" value="MBB4885396.1"/>
    <property type="molecule type" value="Genomic_DNA"/>
</dbReference>
<proteinExistence type="predicted"/>
<evidence type="ECO:0000313" key="2">
    <source>
        <dbReference type="Proteomes" id="UP000556436"/>
    </source>
</evidence>
<comment type="caution">
    <text evidence="1">The sequence shown here is derived from an EMBL/GenBank/DDBJ whole genome shotgun (WGS) entry which is preliminary data.</text>
</comment>
<accession>A0A7W7PC84</accession>
<name>A0A7W7PC84_STRNE</name>